<evidence type="ECO:0000256" key="1">
    <source>
        <dbReference type="ARBA" id="ARBA00004323"/>
    </source>
</evidence>
<comment type="subcellular location">
    <subcellularLocation>
        <location evidence="1">Golgi apparatus membrane</location>
        <topology evidence="1">Single-pass type II membrane protein</topology>
    </subcellularLocation>
</comment>
<keyword evidence="8 10" id="KW-0472">Membrane</keyword>
<dbReference type="PANTHER" id="PTHR12129">
    <property type="entry name" value="HEPARAN SULFATE 2-O-SULFOTRANSFERASE"/>
    <property type="match status" value="1"/>
</dbReference>
<keyword evidence="9" id="KW-0325">Glycoprotein</keyword>
<accession>A0A147BBK0</accession>
<reference evidence="11" key="1">
    <citation type="journal article" date="2018" name="PLoS Negl. Trop. Dis.">
        <title>Sialome diversity of ticks revealed by RNAseq of single tick salivary glands.</title>
        <authorList>
            <person name="Perner J."/>
            <person name="Kropackova S."/>
            <person name="Kopacek P."/>
            <person name="Ribeiro J.M."/>
        </authorList>
    </citation>
    <scope>NUCLEOTIDE SEQUENCE</scope>
    <source>
        <strain evidence="11">Siblings of single egg batch collected in Ceske Budejovice</strain>
        <tissue evidence="11">Salivary glands</tissue>
    </source>
</reference>
<dbReference type="Gene3D" id="3.40.50.300">
    <property type="entry name" value="P-loop containing nucleotide triphosphate hydrolases"/>
    <property type="match status" value="1"/>
</dbReference>
<dbReference type="AlphaFoldDB" id="A0A147BBK0"/>
<evidence type="ECO:0000256" key="8">
    <source>
        <dbReference type="ARBA" id="ARBA00023136"/>
    </source>
</evidence>
<evidence type="ECO:0000256" key="4">
    <source>
        <dbReference type="ARBA" id="ARBA00022692"/>
    </source>
</evidence>
<organism evidence="11">
    <name type="scientific">Ixodes ricinus</name>
    <name type="common">Common tick</name>
    <name type="synonym">Acarus ricinus</name>
    <dbReference type="NCBI Taxonomy" id="34613"/>
    <lineage>
        <taxon>Eukaryota</taxon>
        <taxon>Metazoa</taxon>
        <taxon>Ecdysozoa</taxon>
        <taxon>Arthropoda</taxon>
        <taxon>Chelicerata</taxon>
        <taxon>Arachnida</taxon>
        <taxon>Acari</taxon>
        <taxon>Parasitiformes</taxon>
        <taxon>Ixodida</taxon>
        <taxon>Ixodoidea</taxon>
        <taxon>Ixodidae</taxon>
        <taxon>Ixodinae</taxon>
        <taxon>Ixodes</taxon>
    </lineage>
</organism>
<dbReference type="PANTHER" id="PTHR12129:SF15">
    <property type="entry name" value="URONYL 2-SULFOTRANSFERASE"/>
    <property type="match status" value="1"/>
</dbReference>
<dbReference type="InterPro" id="IPR005331">
    <property type="entry name" value="Sulfotransferase"/>
</dbReference>
<protein>
    <submittedName>
        <fullName evidence="11">Putative heparan sulfate 2-o-sulfotransferase</fullName>
    </submittedName>
</protein>
<keyword evidence="7" id="KW-0333">Golgi apparatus</keyword>
<name>A0A147BBK0_IXORI</name>
<proteinExistence type="inferred from homology"/>
<evidence type="ECO:0000256" key="6">
    <source>
        <dbReference type="ARBA" id="ARBA00022989"/>
    </source>
</evidence>
<comment type="similarity">
    <text evidence="2">Belongs to the sulfotransferase 3 family.</text>
</comment>
<evidence type="ECO:0000256" key="7">
    <source>
        <dbReference type="ARBA" id="ARBA00023034"/>
    </source>
</evidence>
<dbReference type="GO" id="GO:0008146">
    <property type="term" value="F:sulfotransferase activity"/>
    <property type="evidence" value="ECO:0007669"/>
    <property type="project" value="InterPro"/>
</dbReference>
<keyword evidence="3 11" id="KW-0808">Transferase</keyword>
<evidence type="ECO:0000256" key="5">
    <source>
        <dbReference type="ARBA" id="ARBA00022968"/>
    </source>
</evidence>
<dbReference type="InterPro" id="IPR027417">
    <property type="entry name" value="P-loop_NTPase"/>
</dbReference>
<evidence type="ECO:0000256" key="10">
    <source>
        <dbReference type="SAM" id="Phobius"/>
    </source>
</evidence>
<dbReference type="SUPFAM" id="SSF52540">
    <property type="entry name" value="P-loop containing nucleoside triphosphate hydrolases"/>
    <property type="match status" value="1"/>
</dbReference>
<evidence type="ECO:0000256" key="9">
    <source>
        <dbReference type="ARBA" id="ARBA00023180"/>
    </source>
</evidence>
<evidence type="ECO:0000256" key="3">
    <source>
        <dbReference type="ARBA" id="ARBA00022679"/>
    </source>
</evidence>
<evidence type="ECO:0000313" key="11">
    <source>
        <dbReference type="EMBL" id="JAR88150.1"/>
    </source>
</evidence>
<keyword evidence="4 10" id="KW-0812">Transmembrane</keyword>
<dbReference type="EMBL" id="GEGO01007254">
    <property type="protein sequence ID" value="JAR88150.1"/>
    <property type="molecule type" value="Transcribed_RNA"/>
</dbReference>
<sequence>MDAEERLSAGHRLKRTLHCVIAVLLGASLLWFFSGRQEIRDAAPPPSCPQRPVADRAAADRLLYNRVPKCGSTTLVHLLRRLSKSNGFSHVHSKTYNQRLLSPEEQAQFVRDMSAAPAPYSYDRHVYFVDFGQFGRPSPAYVNVIRDPVDRLVSSFYYRRAVATGVQGTGKPSRFWLSKSFQDCVRRGDEECTFTAGQTHRSLMMPYFCGHDVRCTTVGDRWALRTAMEHVDRHFLVVGVLEDMNATLALLEQRLPAFFRGALQLYRQFAVHQNRNERRKPVPAEIREQLRHNLSSEYELYQRVRQRLYSQLRTLRQEDADARAWTRR</sequence>
<feature type="transmembrane region" description="Helical" evidence="10">
    <location>
        <begin position="16"/>
        <end position="34"/>
    </location>
</feature>
<dbReference type="Pfam" id="PF03567">
    <property type="entry name" value="Sulfotransfer_2"/>
    <property type="match status" value="1"/>
</dbReference>
<keyword evidence="5" id="KW-0735">Signal-anchor</keyword>
<dbReference type="GO" id="GO:0000139">
    <property type="term" value="C:Golgi membrane"/>
    <property type="evidence" value="ECO:0007669"/>
    <property type="project" value="UniProtKB-SubCell"/>
</dbReference>
<keyword evidence="6 10" id="KW-1133">Transmembrane helix</keyword>
<evidence type="ECO:0000256" key="2">
    <source>
        <dbReference type="ARBA" id="ARBA00010569"/>
    </source>
</evidence>
<dbReference type="InterPro" id="IPR007734">
    <property type="entry name" value="Heparan_SO4_2-O-STrfase"/>
</dbReference>